<dbReference type="InterPro" id="IPR036314">
    <property type="entry name" value="SOD_C_sf"/>
</dbReference>
<evidence type="ECO:0000256" key="1">
    <source>
        <dbReference type="ARBA" id="ARBA00037226"/>
    </source>
</evidence>
<accession>A0A9P6EUA3</accession>
<comment type="caution">
    <text evidence="4">The sequence shown here is derived from an EMBL/GenBank/DDBJ whole genome shotgun (WGS) entry which is preliminary data.</text>
</comment>
<feature type="compositionally biased region" description="Low complexity" evidence="2">
    <location>
        <begin position="229"/>
        <end position="244"/>
    </location>
</feature>
<dbReference type="Proteomes" id="UP000807306">
    <property type="component" value="Unassembled WGS sequence"/>
</dbReference>
<protein>
    <submittedName>
        <fullName evidence="4">Manganese/iron superoxide dismutase</fullName>
    </submittedName>
</protein>
<evidence type="ECO:0000313" key="4">
    <source>
        <dbReference type="EMBL" id="KAF9535060.1"/>
    </source>
</evidence>
<proteinExistence type="predicted"/>
<dbReference type="SUPFAM" id="SSF54719">
    <property type="entry name" value="Fe,Mn superoxide dismutase (SOD), C-terminal domain"/>
    <property type="match status" value="1"/>
</dbReference>
<dbReference type="GO" id="GO:0004784">
    <property type="term" value="F:superoxide dismutase activity"/>
    <property type="evidence" value="ECO:0007669"/>
    <property type="project" value="InterPro"/>
</dbReference>
<dbReference type="GO" id="GO:0046872">
    <property type="term" value="F:metal ion binding"/>
    <property type="evidence" value="ECO:0007669"/>
    <property type="project" value="InterPro"/>
</dbReference>
<dbReference type="PANTHER" id="PTHR43595">
    <property type="entry name" value="37S RIBOSOMAL PROTEIN S26, MITOCHONDRIAL"/>
    <property type="match status" value="1"/>
</dbReference>
<name>A0A9P6EUA3_9AGAR</name>
<evidence type="ECO:0000259" key="3">
    <source>
        <dbReference type="Pfam" id="PF02777"/>
    </source>
</evidence>
<dbReference type="EMBL" id="MU157825">
    <property type="protein sequence ID" value="KAF9535060.1"/>
    <property type="molecule type" value="Genomic_DNA"/>
</dbReference>
<gene>
    <name evidence="4" type="ORF">CPB83DRAFT_843405</name>
</gene>
<comment type="function">
    <text evidence="1">Component of the mitochondrial ribosome (mitoribosome), a dedicated translation machinery responsible for the synthesis of mitochondrial genome-encoded proteins, including at least some of the essential transmembrane subunits of the mitochondrial respiratory chain. The mitoribosomes are attached to the mitochondrial inner membrane and translation products are cotranslationally integrated into the membrane.</text>
</comment>
<dbReference type="InterPro" id="IPR019832">
    <property type="entry name" value="Mn/Fe_SOD_C"/>
</dbReference>
<dbReference type="PANTHER" id="PTHR43595:SF2">
    <property type="entry name" value="SMALL RIBOSOMAL SUBUNIT PROTEIN MS42"/>
    <property type="match status" value="1"/>
</dbReference>
<feature type="domain" description="Manganese/iron superoxide dismutase C-terminal" evidence="3">
    <location>
        <begin position="135"/>
        <end position="191"/>
    </location>
</feature>
<dbReference type="InterPro" id="IPR036324">
    <property type="entry name" value="Mn/Fe_SOD_N_sf"/>
</dbReference>
<dbReference type="AlphaFoldDB" id="A0A9P6EUA3"/>
<dbReference type="GO" id="GO:0005737">
    <property type="term" value="C:cytoplasm"/>
    <property type="evidence" value="ECO:0007669"/>
    <property type="project" value="TreeGrafter"/>
</dbReference>
<dbReference type="Gene3D" id="3.55.40.20">
    <property type="entry name" value="Iron/manganese superoxide dismutase, C-terminal domain"/>
    <property type="match status" value="1"/>
</dbReference>
<evidence type="ECO:0000256" key="2">
    <source>
        <dbReference type="SAM" id="MobiDB-lite"/>
    </source>
</evidence>
<sequence>MASILRRTCSKAPRATSLLYRSRNLGVRHAHTPRPLPYPVEGGLGKFLPPDALRTMEEYQDGLLQRLNEELRTDMKAEAHSSVAQIALNYSARTERTLGFNYAVLALNNSFFLDNLAPPPAEESGFNTHQYKISDTLLERIRQDYGDFPRLKSTFSAAALGMFTNGWVWFVTDSKGHLGIIPTFGPSTLLVRSRVNMGYSPVLFRETATVSEDNGPSTPPLSNPLLGHGTPPGVGPSSPASGLSMGRPPLVTPLGQNRAYSGNSTAEDIVSPNFSSSRADNGMSERGVLHAGGTLYPLFCIPTYEHAWMSAGFGVWGKEDWLKEFWTVLDWEKISRLYISARQL</sequence>
<keyword evidence="5" id="KW-1185">Reference proteome</keyword>
<evidence type="ECO:0000313" key="5">
    <source>
        <dbReference type="Proteomes" id="UP000807306"/>
    </source>
</evidence>
<reference evidence="4" key="1">
    <citation type="submission" date="2020-11" db="EMBL/GenBank/DDBJ databases">
        <authorList>
            <consortium name="DOE Joint Genome Institute"/>
            <person name="Ahrendt S."/>
            <person name="Riley R."/>
            <person name="Andreopoulos W."/>
            <person name="Labutti K."/>
            <person name="Pangilinan J."/>
            <person name="Ruiz-Duenas F.J."/>
            <person name="Barrasa J.M."/>
            <person name="Sanchez-Garcia M."/>
            <person name="Camarero S."/>
            <person name="Miyauchi S."/>
            <person name="Serrano A."/>
            <person name="Linde D."/>
            <person name="Babiker R."/>
            <person name="Drula E."/>
            <person name="Ayuso-Fernandez I."/>
            <person name="Pacheco R."/>
            <person name="Padilla G."/>
            <person name="Ferreira P."/>
            <person name="Barriuso J."/>
            <person name="Kellner H."/>
            <person name="Castanera R."/>
            <person name="Alfaro M."/>
            <person name="Ramirez L."/>
            <person name="Pisabarro A.G."/>
            <person name="Kuo A."/>
            <person name="Tritt A."/>
            <person name="Lipzen A."/>
            <person name="He G."/>
            <person name="Yan M."/>
            <person name="Ng V."/>
            <person name="Cullen D."/>
            <person name="Martin F."/>
            <person name="Rosso M.-N."/>
            <person name="Henrissat B."/>
            <person name="Hibbett D."/>
            <person name="Martinez A.T."/>
            <person name="Grigoriev I.V."/>
        </authorList>
    </citation>
    <scope>NUCLEOTIDE SEQUENCE</scope>
    <source>
        <strain evidence="4">CBS 506.95</strain>
    </source>
</reference>
<dbReference type="SUPFAM" id="SSF46609">
    <property type="entry name" value="Fe,Mn superoxide dismutase (SOD), N-terminal domain"/>
    <property type="match status" value="1"/>
</dbReference>
<feature type="region of interest" description="Disordered" evidence="2">
    <location>
        <begin position="209"/>
        <end position="248"/>
    </location>
</feature>
<dbReference type="Pfam" id="PF02777">
    <property type="entry name" value="Sod_Fe_C"/>
    <property type="match status" value="1"/>
</dbReference>
<dbReference type="OrthoDB" id="275227at2759"/>
<organism evidence="4 5">
    <name type="scientific">Crepidotus variabilis</name>
    <dbReference type="NCBI Taxonomy" id="179855"/>
    <lineage>
        <taxon>Eukaryota</taxon>
        <taxon>Fungi</taxon>
        <taxon>Dikarya</taxon>
        <taxon>Basidiomycota</taxon>
        <taxon>Agaricomycotina</taxon>
        <taxon>Agaricomycetes</taxon>
        <taxon>Agaricomycetidae</taxon>
        <taxon>Agaricales</taxon>
        <taxon>Agaricineae</taxon>
        <taxon>Crepidotaceae</taxon>
        <taxon>Crepidotus</taxon>
    </lineage>
</organism>